<keyword evidence="1 4" id="KW-0560">Oxidoreductase</keyword>
<accession>A0AAJ6BNJ3</accession>
<dbReference type="PROSITE" id="PS51257">
    <property type="entry name" value="PROKAR_LIPOPROTEIN"/>
    <property type="match status" value="1"/>
</dbReference>
<feature type="signal peptide" evidence="5">
    <location>
        <begin position="1"/>
        <end position="31"/>
    </location>
</feature>
<evidence type="ECO:0000259" key="6">
    <source>
        <dbReference type="Pfam" id="PF01625"/>
    </source>
</evidence>
<dbReference type="EC" id="1.8.4.11" evidence="4"/>
<dbReference type="GO" id="GO:0008113">
    <property type="term" value="F:peptide-methionine (S)-S-oxide reductase activity"/>
    <property type="evidence" value="ECO:0007669"/>
    <property type="project" value="UniProtKB-UniRule"/>
</dbReference>
<comment type="catalytic activity">
    <reaction evidence="2 4">
        <text>L-methionyl-[protein] + [thioredoxin]-disulfide + H2O = L-methionyl-(S)-S-oxide-[protein] + [thioredoxin]-dithiol</text>
        <dbReference type="Rhea" id="RHEA:14217"/>
        <dbReference type="Rhea" id="RHEA-COMP:10698"/>
        <dbReference type="Rhea" id="RHEA-COMP:10700"/>
        <dbReference type="Rhea" id="RHEA-COMP:12313"/>
        <dbReference type="Rhea" id="RHEA-COMP:12315"/>
        <dbReference type="ChEBI" id="CHEBI:15377"/>
        <dbReference type="ChEBI" id="CHEBI:16044"/>
        <dbReference type="ChEBI" id="CHEBI:29950"/>
        <dbReference type="ChEBI" id="CHEBI:44120"/>
        <dbReference type="ChEBI" id="CHEBI:50058"/>
        <dbReference type="EC" id="1.8.4.11"/>
    </reaction>
</comment>
<dbReference type="EMBL" id="CP119316">
    <property type="protein sequence ID" value="WEK45415.1"/>
    <property type="molecule type" value="Genomic_DNA"/>
</dbReference>
<evidence type="ECO:0000313" key="8">
    <source>
        <dbReference type="Proteomes" id="UP001218362"/>
    </source>
</evidence>
<feature type="active site" evidence="4">
    <location>
        <position position="58"/>
    </location>
</feature>
<dbReference type="Pfam" id="PF01625">
    <property type="entry name" value="PMSR"/>
    <property type="match status" value="1"/>
</dbReference>
<gene>
    <name evidence="4 7" type="primary">msrA</name>
    <name evidence="7" type="ORF">P0Y56_10240</name>
</gene>
<evidence type="ECO:0000256" key="5">
    <source>
        <dbReference type="SAM" id="SignalP"/>
    </source>
</evidence>
<proteinExistence type="inferred from homology"/>
<evidence type="ECO:0000256" key="3">
    <source>
        <dbReference type="ARBA" id="ARBA00048782"/>
    </source>
</evidence>
<dbReference type="HAMAP" id="MF_01401">
    <property type="entry name" value="MsrA"/>
    <property type="match status" value="1"/>
</dbReference>
<dbReference type="InterPro" id="IPR036509">
    <property type="entry name" value="Met_Sox_Rdtase_MsrA_sf"/>
</dbReference>
<evidence type="ECO:0000256" key="1">
    <source>
        <dbReference type="ARBA" id="ARBA00023002"/>
    </source>
</evidence>
<dbReference type="AlphaFoldDB" id="A0AAJ6BNJ3"/>
<dbReference type="Proteomes" id="UP001218362">
    <property type="component" value="Chromosome"/>
</dbReference>
<evidence type="ECO:0000256" key="2">
    <source>
        <dbReference type="ARBA" id="ARBA00047806"/>
    </source>
</evidence>
<feature type="chain" id="PRO_5042488266" description="Peptide methionine sulfoxide reductase MsrA" evidence="5">
    <location>
        <begin position="32"/>
        <end position="230"/>
    </location>
</feature>
<protein>
    <recommendedName>
        <fullName evidence="4">Peptide methionine sulfoxide reductase MsrA</fullName>
        <shortName evidence="4">Protein-methionine-S-oxide reductase</shortName>
        <ecNumber evidence="4">1.8.4.11</ecNumber>
    </recommendedName>
    <alternativeName>
        <fullName evidence="4">Peptide-methionine (S)-S-oxide reductase</fullName>
        <shortName evidence="4">Peptide Met(O) reductase</shortName>
    </alternativeName>
</protein>
<dbReference type="Gene3D" id="3.30.1060.10">
    <property type="entry name" value="Peptide methionine sulphoxide reductase MsrA"/>
    <property type="match status" value="1"/>
</dbReference>
<dbReference type="NCBIfam" id="TIGR00401">
    <property type="entry name" value="msrA"/>
    <property type="match status" value="1"/>
</dbReference>
<dbReference type="PANTHER" id="PTHR43774:SF1">
    <property type="entry name" value="PEPTIDE METHIONINE SULFOXIDE REDUCTASE MSRA 2"/>
    <property type="match status" value="1"/>
</dbReference>
<dbReference type="PANTHER" id="PTHR43774">
    <property type="entry name" value="PEPTIDE METHIONINE SULFOXIDE REDUCTASE"/>
    <property type="match status" value="1"/>
</dbReference>
<keyword evidence="5" id="KW-0732">Signal</keyword>
<sequence>MTLKTHKIIAPKILGLAAALSLAVACQPAFAEGAVLAPSAKVVASEKGVQTAVFSGGCFWGIEAVFSHTKGVTSAVNGYQGGSKADAAYGVVSEGSTGHAESVKVTYDPKVIRYDQLLRIFFSVGADPTTLNYQGPDHGTQYRSALVPLNPEQKRVAAAYLDQLGKSGIWKGPIVTKLEPNKGFFPAEAYHQDFMLHNPQQPYIQRWDAPKVAAMKKIFPGLYRDAFRAG</sequence>
<evidence type="ECO:0000256" key="4">
    <source>
        <dbReference type="HAMAP-Rule" id="MF_01401"/>
    </source>
</evidence>
<comment type="catalytic activity">
    <reaction evidence="3 4">
        <text>[thioredoxin]-disulfide + L-methionine + H2O = L-methionine (S)-S-oxide + [thioredoxin]-dithiol</text>
        <dbReference type="Rhea" id="RHEA:19993"/>
        <dbReference type="Rhea" id="RHEA-COMP:10698"/>
        <dbReference type="Rhea" id="RHEA-COMP:10700"/>
        <dbReference type="ChEBI" id="CHEBI:15377"/>
        <dbReference type="ChEBI" id="CHEBI:29950"/>
        <dbReference type="ChEBI" id="CHEBI:50058"/>
        <dbReference type="ChEBI" id="CHEBI:57844"/>
        <dbReference type="ChEBI" id="CHEBI:58772"/>
        <dbReference type="EC" id="1.8.4.11"/>
    </reaction>
</comment>
<organism evidence="7 8">
    <name type="scientific">Candidatus Andeanibacterium colombiense</name>
    <dbReference type="NCBI Taxonomy" id="3121345"/>
    <lineage>
        <taxon>Bacteria</taxon>
        <taxon>Pseudomonadati</taxon>
        <taxon>Pseudomonadota</taxon>
        <taxon>Alphaproteobacteria</taxon>
        <taxon>Sphingomonadales</taxon>
        <taxon>Sphingomonadaceae</taxon>
        <taxon>Candidatus Andeanibacterium</taxon>
    </lineage>
</organism>
<comment type="function">
    <text evidence="4">Has an important function as a repair enzyme for proteins that have been inactivated by oxidation. Catalyzes the reversible oxidation-reduction of methionine sulfoxide in proteins to methionine.</text>
</comment>
<evidence type="ECO:0000313" key="7">
    <source>
        <dbReference type="EMBL" id="WEK45415.1"/>
    </source>
</evidence>
<reference evidence="7" key="1">
    <citation type="submission" date="2023-03" db="EMBL/GenBank/DDBJ databases">
        <title>Andean soil-derived lignocellulolytic bacterial consortium as a source of novel taxa and putative plastic-active enzymes.</title>
        <authorList>
            <person name="Diaz-Garcia L."/>
            <person name="Chuvochina M."/>
            <person name="Feuerriegel G."/>
            <person name="Bunk B."/>
            <person name="Sproer C."/>
            <person name="Streit W.R."/>
            <person name="Rodriguez L.M."/>
            <person name="Overmann J."/>
            <person name="Jimenez D.J."/>
        </authorList>
    </citation>
    <scope>NUCLEOTIDE SEQUENCE</scope>
    <source>
        <strain evidence="7">MAG 26</strain>
    </source>
</reference>
<feature type="domain" description="Peptide methionine sulphoxide reductase MsrA" evidence="6">
    <location>
        <begin position="51"/>
        <end position="204"/>
    </location>
</feature>
<comment type="similarity">
    <text evidence="4">Belongs to the MsrA Met sulfoxide reductase family.</text>
</comment>
<dbReference type="InterPro" id="IPR002569">
    <property type="entry name" value="Met_Sox_Rdtase_MsrA_dom"/>
</dbReference>
<dbReference type="KEGG" id="acob:P0Y56_10240"/>
<dbReference type="SUPFAM" id="SSF55068">
    <property type="entry name" value="Peptide methionine sulfoxide reductase"/>
    <property type="match status" value="1"/>
</dbReference>
<name>A0AAJ6BNJ3_9SPHN</name>